<evidence type="ECO:0000256" key="1">
    <source>
        <dbReference type="ARBA" id="ARBA00004651"/>
    </source>
</evidence>
<gene>
    <name evidence="10 12" type="primary">crcB</name>
    <name evidence="10" type="synonym">fluC</name>
    <name evidence="12" type="ORF">GCM10025869_36240</name>
</gene>
<evidence type="ECO:0000256" key="2">
    <source>
        <dbReference type="ARBA" id="ARBA00022475"/>
    </source>
</evidence>
<accession>A0ABQ6K0Q0</accession>
<feature type="binding site" evidence="10">
    <location>
        <position position="113"/>
    </location>
    <ligand>
        <name>Na(+)</name>
        <dbReference type="ChEBI" id="CHEBI:29101"/>
        <note>structural</note>
    </ligand>
</feature>
<reference evidence="13" key="1">
    <citation type="journal article" date="2019" name="Int. J. Syst. Evol. Microbiol.">
        <title>The Global Catalogue of Microorganisms (GCM) 10K type strain sequencing project: providing services to taxonomists for standard genome sequencing and annotation.</title>
        <authorList>
            <consortium name="The Broad Institute Genomics Platform"/>
            <consortium name="The Broad Institute Genome Sequencing Center for Infectious Disease"/>
            <person name="Wu L."/>
            <person name="Ma J."/>
        </authorList>
    </citation>
    <scope>NUCLEOTIDE SEQUENCE [LARGE SCALE GENOMIC DNA]</scope>
    <source>
        <strain evidence="13">NBRC 108755</strain>
    </source>
</reference>
<evidence type="ECO:0000256" key="6">
    <source>
        <dbReference type="ARBA" id="ARBA00023303"/>
    </source>
</evidence>
<dbReference type="PANTHER" id="PTHR28259">
    <property type="entry name" value="FLUORIDE EXPORT PROTEIN 1-RELATED"/>
    <property type="match status" value="1"/>
</dbReference>
<keyword evidence="10" id="KW-0406">Ion transport</keyword>
<comment type="catalytic activity">
    <reaction evidence="8">
        <text>fluoride(in) = fluoride(out)</text>
        <dbReference type="Rhea" id="RHEA:76159"/>
        <dbReference type="ChEBI" id="CHEBI:17051"/>
    </reaction>
    <physiologicalReaction direction="left-to-right" evidence="8">
        <dbReference type="Rhea" id="RHEA:76160"/>
    </physiologicalReaction>
</comment>
<evidence type="ECO:0000256" key="3">
    <source>
        <dbReference type="ARBA" id="ARBA00022692"/>
    </source>
</evidence>
<name>A0ABQ6K0Q0_9MICO</name>
<keyword evidence="10" id="KW-0915">Sodium</keyword>
<organism evidence="12 13">
    <name type="scientific">Homoserinibacter gongjuensis</name>
    <dbReference type="NCBI Taxonomy" id="1162968"/>
    <lineage>
        <taxon>Bacteria</taxon>
        <taxon>Bacillati</taxon>
        <taxon>Actinomycetota</taxon>
        <taxon>Actinomycetes</taxon>
        <taxon>Micrococcales</taxon>
        <taxon>Microbacteriaceae</taxon>
        <taxon>Homoserinibacter</taxon>
    </lineage>
</organism>
<evidence type="ECO:0000256" key="10">
    <source>
        <dbReference type="HAMAP-Rule" id="MF_00454"/>
    </source>
</evidence>
<evidence type="ECO:0000313" key="12">
    <source>
        <dbReference type="EMBL" id="GMA93095.1"/>
    </source>
</evidence>
<evidence type="ECO:0000256" key="8">
    <source>
        <dbReference type="ARBA" id="ARBA00035585"/>
    </source>
</evidence>
<keyword evidence="4 10" id="KW-1133">Transmembrane helix</keyword>
<keyword evidence="6 10" id="KW-0407">Ion channel</keyword>
<feature type="binding site" evidence="10">
    <location>
        <position position="110"/>
    </location>
    <ligand>
        <name>Na(+)</name>
        <dbReference type="ChEBI" id="CHEBI:29101"/>
        <note>structural</note>
    </ligand>
</feature>
<evidence type="ECO:0000313" key="13">
    <source>
        <dbReference type="Proteomes" id="UP001157069"/>
    </source>
</evidence>
<dbReference type="InterPro" id="IPR003691">
    <property type="entry name" value="FluC"/>
</dbReference>
<comment type="function">
    <text evidence="9 10">Fluoride-specific ion channel. Important for reducing fluoride concentration in the cell, thus reducing its toxicity.</text>
</comment>
<keyword evidence="2 10" id="KW-1003">Cell membrane</keyword>
<keyword evidence="13" id="KW-1185">Reference proteome</keyword>
<dbReference type="Proteomes" id="UP001157069">
    <property type="component" value="Unassembled WGS sequence"/>
</dbReference>
<evidence type="ECO:0000256" key="11">
    <source>
        <dbReference type="SAM" id="MobiDB-lite"/>
    </source>
</evidence>
<proteinExistence type="inferred from homology"/>
<comment type="subcellular location">
    <subcellularLocation>
        <location evidence="1 10">Cell membrane</location>
        <topology evidence="1 10">Multi-pass membrane protein</topology>
    </subcellularLocation>
</comment>
<dbReference type="EMBL" id="BSVA01000001">
    <property type="protein sequence ID" value="GMA93095.1"/>
    <property type="molecule type" value="Genomic_DNA"/>
</dbReference>
<evidence type="ECO:0000256" key="5">
    <source>
        <dbReference type="ARBA" id="ARBA00023136"/>
    </source>
</evidence>
<protein>
    <recommendedName>
        <fullName evidence="10">Fluoride-specific ion channel FluC</fullName>
    </recommendedName>
</protein>
<feature type="region of interest" description="Disordered" evidence="11">
    <location>
        <begin position="1"/>
        <end position="21"/>
    </location>
</feature>
<keyword evidence="10" id="KW-0479">Metal-binding</keyword>
<keyword evidence="3 10" id="KW-0812">Transmembrane</keyword>
<evidence type="ECO:0000256" key="9">
    <source>
        <dbReference type="ARBA" id="ARBA00049940"/>
    </source>
</evidence>
<sequence length="170" mass="16894">MAAPTSDPAAELPSDPDTDVVDVPVGPPVPGPLHLASLALVFVGGTFGTAGREALTLLIPPSGGVPWAVLAANLLGAFALGVLLEALVRRGADHGARRTLRLLLGTGFLGGFTTYSALVTDTAVLWGSGAAGLATVYSLGTLLVGALATVAGILLAAAVHRRRVDAEAAA</sequence>
<keyword evidence="10" id="KW-0813">Transport</keyword>
<dbReference type="HAMAP" id="MF_00454">
    <property type="entry name" value="FluC"/>
    <property type="match status" value="1"/>
</dbReference>
<comment type="activity regulation">
    <text evidence="10">Na(+) is not transported, but it plays an essential structural role and its presence is essential for fluoride channel function.</text>
</comment>
<evidence type="ECO:0000256" key="7">
    <source>
        <dbReference type="ARBA" id="ARBA00035120"/>
    </source>
</evidence>
<evidence type="ECO:0000256" key="4">
    <source>
        <dbReference type="ARBA" id="ARBA00022989"/>
    </source>
</evidence>
<keyword evidence="5 10" id="KW-0472">Membrane</keyword>
<feature type="transmembrane region" description="Helical" evidence="10">
    <location>
        <begin position="130"/>
        <end position="157"/>
    </location>
</feature>
<feature type="transmembrane region" description="Helical" evidence="10">
    <location>
        <begin position="67"/>
        <end position="88"/>
    </location>
</feature>
<dbReference type="Pfam" id="PF02537">
    <property type="entry name" value="CRCB"/>
    <property type="match status" value="1"/>
</dbReference>
<dbReference type="PANTHER" id="PTHR28259:SF1">
    <property type="entry name" value="FLUORIDE EXPORT PROTEIN 1-RELATED"/>
    <property type="match status" value="1"/>
</dbReference>
<dbReference type="RefSeq" id="WP_284301813.1">
    <property type="nucleotide sequence ID" value="NZ_BSVA01000001.1"/>
</dbReference>
<comment type="caution">
    <text evidence="12">The sequence shown here is derived from an EMBL/GenBank/DDBJ whole genome shotgun (WGS) entry which is preliminary data.</text>
</comment>
<feature type="transmembrane region" description="Helical" evidence="10">
    <location>
        <begin position="100"/>
        <end position="118"/>
    </location>
</feature>
<comment type="similarity">
    <text evidence="7 10">Belongs to the fluoride channel Fluc/FEX (TC 1.A.43) family.</text>
</comment>